<dbReference type="Proteomes" id="UP001235939">
    <property type="component" value="Chromosome 18"/>
</dbReference>
<comment type="subcellular location">
    <subcellularLocation>
        <location evidence="1">Membrane</location>
    </subcellularLocation>
</comment>
<dbReference type="Pfam" id="PF02174">
    <property type="entry name" value="IRS"/>
    <property type="match status" value="1"/>
</dbReference>
<evidence type="ECO:0000313" key="9">
    <source>
        <dbReference type="Proteomes" id="UP001235939"/>
    </source>
</evidence>
<protein>
    <submittedName>
        <fullName evidence="8">FRS2</fullName>
    </submittedName>
</protein>
<gene>
    <name evidence="8" type="ORF">LAZ67_18002695</name>
</gene>
<dbReference type="EMBL" id="CP092880">
    <property type="protein sequence ID" value="UYV80365.1"/>
    <property type="molecule type" value="Genomic_DNA"/>
</dbReference>
<organism evidence="8 9">
    <name type="scientific">Cordylochernes scorpioides</name>
    <dbReference type="NCBI Taxonomy" id="51811"/>
    <lineage>
        <taxon>Eukaryota</taxon>
        <taxon>Metazoa</taxon>
        <taxon>Ecdysozoa</taxon>
        <taxon>Arthropoda</taxon>
        <taxon>Chelicerata</taxon>
        <taxon>Arachnida</taxon>
        <taxon>Pseudoscorpiones</taxon>
        <taxon>Cheliferoidea</taxon>
        <taxon>Chernetidae</taxon>
        <taxon>Cordylochernes</taxon>
    </lineage>
</organism>
<feature type="region of interest" description="Disordered" evidence="6">
    <location>
        <begin position="206"/>
        <end position="239"/>
    </location>
</feature>
<feature type="region of interest" description="Disordered" evidence="6">
    <location>
        <begin position="92"/>
        <end position="124"/>
    </location>
</feature>
<dbReference type="CDD" id="cd01202">
    <property type="entry name" value="PTB_FRS2"/>
    <property type="match status" value="1"/>
</dbReference>
<sequence length="239" mass="26345">MAVVQVWNVDEHGRALKCGKIEIAEMELVLHQKSQPPIRWPLRCLRRYGCDAEVFSFESGRRCSTGAGIFAFRCSRAEELFNALQEQIQRYGGPLNSPPEDLPAPPRSQELDSEGYLQPTNPSNHYMNDSFPANCVDLNTNYARLDDLIKHEQKNGFYVNVGPAASAQGSKPSPLTYIQLDLDSTADSSPPPPVTPKDGYVTIDFDKTAALSQSAQPQPEDSGQRKTRHSSTAIPGLPS</sequence>
<evidence type="ECO:0000256" key="3">
    <source>
        <dbReference type="ARBA" id="ARBA00022707"/>
    </source>
</evidence>
<keyword evidence="4" id="KW-0472">Membrane</keyword>
<evidence type="ECO:0000256" key="4">
    <source>
        <dbReference type="ARBA" id="ARBA00023136"/>
    </source>
</evidence>
<dbReference type="PANTHER" id="PTHR21258:SF55">
    <property type="entry name" value="FI23523P1"/>
    <property type="match status" value="1"/>
</dbReference>
<evidence type="ECO:0000259" key="7">
    <source>
        <dbReference type="PROSITE" id="PS51064"/>
    </source>
</evidence>
<dbReference type="PANTHER" id="PTHR21258">
    <property type="entry name" value="DOCKING PROTEIN RELATED"/>
    <property type="match status" value="1"/>
</dbReference>
<dbReference type="SMART" id="SM00310">
    <property type="entry name" value="PTBI"/>
    <property type="match status" value="1"/>
</dbReference>
<evidence type="ECO:0000313" key="8">
    <source>
        <dbReference type="EMBL" id="UYV80365.1"/>
    </source>
</evidence>
<evidence type="ECO:0000256" key="6">
    <source>
        <dbReference type="SAM" id="MobiDB-lite"/>
    </source>
</evidence>
<keyword evidence="3" id="KW-0519">Myristate</keyword>
<dbReference type="InterPro" id="IPR038742">
    <property type="entry name" value="FRS2_PTB"/>
</dbReference>
<dbReference type="InterPro" id="IPR050996">
    <property type="entry name" value="Docking_Protein_DOK"/>
</dbReference>
<feature type="compositionally biased region" description="Polar residues" evidence="6">
    <location>
        <begin position="210"/>
        <end position="221"/>
    </location>
</feature>
<keyword evidence="5" id="KW-0449">Lipoprotein</keyword>
<proteinExistence type="predicted"/>
<feature type="compositionally biased region" description="Pro residues" evidence="6">
    <location>
        <begin position="96"/>
        <end position="106"/>
    </location>
</feature>
<reference evidence="8 9" key="1">
    <citation type="submission" date="2022-01" db="EMBL/GenBank/DDBJ databases">
        <title>A chromosomal length assembly of Cordylochernes scorpioides.</title>
        <authorList>
            <person name="Zeh D."/>
            <person name="Zeh J."/>
        </authorList>
    </citation>
    <scope>NUCLEOTIDE SEQUENCE [LARGE SCALE GENOMIC DNA]</scope>
    <source>
        <strain evidence="8">IN4F17</strain>
        <tissue evidence="8">Whole Body</tissue>
    </source>
</reference>
<accession>A0ABY6LGR9</accession>
<dbReference type="InterPro" id="IPR011993">
    <property type="entry name" value="PH-like_dom_sf"/>
</dbReference>
<evidence type="ECO:0000256" key="1">
    <source>
        <dbReference type="ARBA" id="ARBA00004370"/>
    </source>
</evidence>
<feature type="region of interest" description="Disordered" evidence="6">
    <location>
        <begin position="182"/>
        <end position="201"/>
    </location>
</feature>
<dbReference type="SMART" id="SM01244">
    <property type="entry name" value="IRS"/>
    <property type="match status" value="1"/>
</dbReference>
<dbReference type="PROSITE" id="PS51064">
    <property type="entry name" value="IRS_PTB"/>
    <property type="match status" value="1"/>
</dbReference>
<keyword evidence="9" id="KW-1185">Reference proteome</keyword>
<evidence type="ECO:0000256" key="5">
    <source>
        <dbReference type="ARBA" id="ARBA00023288"/>
    </source>
</evidence>
<feature type="domain" description="IRS-type PTB" evidence="7">
    <location>
        <begin position="1"/>
        <end position="98"/>
    </location>
</feature>
<name>A0ABY6LGR9_9ARAC</name>
<evidence type="ECO:0000256" key="2">
    <source>
        <dbReference type="ARBA" id="ARBA00022553"/>
    </source>
</evidence>
<dbReference type="Gene3D" id="2.30.29.30">
    <property type="entry name" value="Pleckstrin-homology domain (PH domain)/Phosphotyrosine-binding domain (PTB)"/>
    <property type="match status" value="1"/>
</dbReference>
<keyword evidence="2" id="KW-0597">Phosphoprotein</keyword>
<dbReference type="InterPro" id="IPR002404">
    <property type="entry name" value="IRS_PTB"/>
</dbReference>
<dbReference type="SUPFAM" id="SSF50729">
    <property type="entry name" value="PH domain-like"/>
    <property type="match status" value="1"/>
</dbReference>